<keyword evidence="3" id="KW-1185">Reference proteome</keyword>
<sequence length="197" mass="22725">MESEAGPSRSKRPRNKTNCKQLDNTETEELLYEDDDSDEDFKFDEEESSSDDEDHCSQRPRRRAGGRARGRSAVRPAGVSGRRALYESDQRYALYGRGNQLTLIILNARRDRIQMRQFGRMERTCSVSRIYPISRREIRSIYLLPEASAGRRQGKRLAPFFKRTLPPPRPRAAAEGVGRERNYSDFSKPVNRQVNSP</sequence>
<dbReference type="Proteomes" id="UP000299102">
    <property type="component" value="Unassembled WGS sequence"/>
</dbReference>
<feature type="compositionally biased region" description="Acidic residues" evidence="1">
    <location>
        <begin position="25"/>
        <end position="54"/>
    </location>
</feature>
<organism evidence="2 3">
    <name type="scientific">Eumeta variegata</name>
    <name type="common">Bagworm moth</name>
    <name type="synonym">Eumeta japonica</name>
    <dbReference type="NCBI Taxonomy" id="151549"/>
    <lineage>
        <taxon>Eukaryota</taxon>
        <taxon>Metazoa</taxon>
        <taxon>Ecdysozoa</taxon>
        <taxon>Arthropoda</taxon>
        <taxon>Hexapoda</taxon>
        <taxon>Insecta</taxon>
        <taxon>Pterygota</taxon>
        <taxon>Neoptera</taxon>
        <taxon>Endopterygota</taxon>
        <taxon>Lepidoptera</taxon>
        <taxon>Glossata</taxon>
        <taxon>Ditrysia</taxon>
        <taxon>Tineoidea</taxon>
        <taxon>Psychidae</taxon>
        <taxon>Oiketicinae</taxon>
        <taxon>Eumeta</taxon>
    </lineage>
</organism>
<protein>
    <submittedName>
        <fullName evidence="2">Uncharacterized protein</fullName>
    </submittedName>
</protein>
<evidence type="ECO:0000256" key="1">
    <source>
        <dbReference type="SAM" id="MobiDB-lite"/>
    </source>
</evidence>
<gene>
    <name evidence="2" type="ORF">EVAR_87898_1</name>
</gene>
<comment type="caution">
    <text evidence="2">The sequence shown here is derived from an EMBL/GenBank/DDBJ whole genome shotgun (WGS) entry which is preliminary data.</text>
</comment>
<accession>A0A4C1WXS5</accession>
<reference evidence="2 3" key="1">
    <citation type="journal article" date="2019" name="Commun. Biol.">
        <title>The bagworm genome reveals a unique fibroin gene that provides high tensile strength.</title>
        <authorList>
            <person name="Kono N."/>
            <person name="Nakamura H."/>
            <person name="Ohtoshi R."/>
            <person name="Tomita M."/>
            <person name="Numata K."/>
            <person name="Arakawa K."/>
        </authorList>
    </citation>
    <scope>NUCLEOTIDE SEQUENCE [LARGE SCALE GENOMIC DNA]</scope>
</reference>
<feature type="region of interest" description="Disordered" evidence="1">
    <location>
        <begin position="159"/>
        <end position="197"/>
    </location>
</feature>
<evidence type="ECO:0000313" key="3">
    <source>
        <dbReference type="Proteomes" id="UP000299102"/>
    </source>
</evidence>
<name>A0A4C1WXS5_EUMVA</name>
<dbReference type="EMBL" id="BGZK01000655">
    <property type="protein sequence ID" value="GBP54825.1"/>
    <property type="molecule type" value="Genomic_DNA"/>
</dbReference>
<dbReference type="AlphaFoldDB" id="A0A4C1WXS5"/>
<feature type="compositionally biased region" description="Basic residues" evidence="1">
    <location>
        <begin position="58"/>
        <end position="72"/>
    </location>
</feature>
<proteinExistence type="predicted"/>
<feature type="region of interest" description="Disordered" evidence="1">
    <location>
        <begin position="1"/>
        <end position="79"/>
    </location>
</feature>
<evidence type="ECO:0000313" key="2">
    <source>
        <dbReference type="EMBL" id="GBP54825.1"/>
    </source>
</evidence>